<dbReference type="Proteomes" id="UP000309997">
    <property type="component" value="Unassembled WGS sequence"/>
</dbReference>
<organism evidence="1 2">
    <name type="scientific">Populus alba</name>
    <name type="common">White poplar</name>
    <dbReference type="NCBI Taxonomy" id="43335"/>
    <lineage>
        <taxon>Eukaryota</taxon>
        <taxon>Viridiplantae</taxon>
        <taxon>Streptophyta</taxon>
        <taxon>Embryophyta</taxon>
        <taxon>Tracheophyta</taxon>
        <taxon>Spermatophyta</taxon>
        <taxon>Magnoliopsida</taxon>
        <taxon>eudicotyledons</taxon>
        <taxon>Gunneridae</taxon>
        <taxon>Pentapetalae</taxon>
        <taxon>rosids</taxon>
        <taxon>fabids</taxon>
        <taxon>Malpighiales</taxon>
        <taxon>Salicaceae</taxon>
        <taxon>Saliceae</taxon>
        <taxon>Populus</taxon>
    </lineage>
</organism>
<name>A0ACC4AKW1_POPAL</name>
<comment type="caution">
    <text evidence="1">The sequence shown here is derived from an EMBL/GenBank/DDBJ whole genome shotgun (WGS) entry which is preliminary data.</text>
</comment>
<evidence type="ECO:0000313" key="1">
    <source>
        <dbReference type="EMBL" id="KAL3566844.1"/>
    </source>
</evidence>
<accession>A0ACC4AKW1</accession>
<keyword evidence="2" id="KW-1185">Reference proteome</keyword>
<protein>
    <submittedName>
        <fullName evidence="1">Uncharacterized protein</fullName>
    </submittedName>
</protein>
<dbReference type="EMBL" id="RCHU02000018">
    <property type="protein sequence ID" value="KAL3566844.1"/>
    <property type="molecule type" value="Genomic_DNA"/>
</dbReference>
<evidence type="ECO:0000313" key="2">
    <source>
        <dbReference type="Proteomes" id="UP000309997"/>
    </source>
</evidence>
<reference evidence="1 2" key="1">
    <citation type="journal article" date="2024" name="Plant Biotechnol. J.">
        <title>Genome and CRISPR/Cas9 system of a widespread forest tree (Populus alba) in the world.</title>
        <authorList>
            <person name="Liu Y.J."/>
            <person name="Jiang P.F."/>
            <person name="Han X.M."/>
            <person name="Li X.Y."/>
            <person name="Wang H.M."/>
            <person name="Wang Y.J."/>
            <person name="Wang X.X."/>
            <person name="Zeng Q.Y."/>
        </authorList>
    </citation>
    <scope>NUCLEOTIDE SEQUENCE [LARGE SCALE GENOMIC DNA]</scope>
    <source>
        <strain evidence="2">cv. PAL-ZL1</strain>
    </source>
</reference>
<proteinExistence type="predicted"/>
<gene>
    <name evidence="1" type="ORF">D5086_032259</name>
</gene>
<sequence length="112" mass="12381">MTNPTIADPNVLDRIVEDFNSKVCAPLLDLVRGRSISPPPEIPLALCKLFKSTPCMTPSSLLRSPFSFDSLIIPYTSAQDRKNRCEGSRDKVQLTIQLPLGAHRIYISGGRL</sequence>